<name>A0AAN0M5W8_9RHOB</name>
<organism evidence="1 2">
    <name type="scientific">Yoonia algicola</name>
    <dbReference type="NCBI Taxonomy" id="3137368"/>
    <lineage>
        <taxon>Bacteria</taxon>
        <taxon>Pseudomonadati</taxon>
        <taxon>Pseudomonadota</taxon>
        <taxon>Alphaproteobacteria</taxon>
        <taxon>Rhodobacterales</taxon>
        <taxon>Paracoccaceae</taxon>
        <taxon>Yoonia</taxon>
    </lineage>
</organism>
<proteinExistence type="predicted"/>
<gene>
    <name evidence="1" type="ORF">AABB28_09805</name>
</gene>
<reference evidence="1 2" key="1">
    <citation type="submission" date="2024-04" db="EMBL/GenBank/DDBJ databases">
        <title>Phylogenomic analyses of a clade within the roseobacter group suggest taxonomic reassignments of species of the genera Aestuariivita, Citreicella, Loktanella, Nautella, Pelagibaca, Ruegeria, Thalassobius, Thiobacimonas and Tropicibacter, and the proposal o.</title>
        <authorList>
            <person name="Jeon C.O."/>
        </authorList>
    </citation>
    <scope>NUCLEOTIDE SEQUENCE [LARGE SCALE GENOMIC DNA]</scope>
    <source>
        <strain evidence="1 2">G8-12</strain>
    </source>
</reference>
<dbReference type="EMBL" id="CP151762">
    <property type="protein sequence ID" value="WZU65540.1"/>
    <property type="molecule type" value="Genomic_DNA"/>
</dbReference>
<accession>A0AAN0M5W8</accession>
<keyword evidence="2" id="KW-1185">Reference proteome</keyword>
<dbReference type="RefSeq" id="WP_342071886.1">
    <property type="nucleotide sequence ID" value="NZ_CP151762.1"/>
</dbReference>
<evidence type="ECO:0000313" key="2">
    <source>
        <dbReference type="Proteomes" id="UP001451782"/>
    </source>
</evidence>
<dbReference type="Proteomes" id="UP001451782">
    <property type="component" value="Chromosome"/>
</dbReference>
<sequence length="74" mass="8012">MDHRRLPQFAVKAQRCFTVGATALVEASRNLGGKLVDVWGATQLAAAAEVPTKETAITAMMRAKRFIISIPSIE</sequence>
<protein>
    <submittedName>
        <fullName evidence="1">Uncharacterized protein</fullName>
    </submittedName>
</protein>
<evidence type="ECO:0000313" key="1">
    <source>
        <dbReference type="EMBL" id="WZU65540.1"/>
    </source>
</evidence>
<dbReference type="KEGG" id="yag:AABB28_09805"/>
<dbReference type="AlphaFoldDB" id="A0AAN0M5W8"/>